<reference evidence="2" key="1">
    <citation type="journal article" date="2020" name="Stud. Mycol.">
        <title>101 Dothideomycetes genomes: a test case for predicting lifestyles and emergence of pathogens.</title>
        <authorList>
            <person name="Haridas S."/>
            <person name="Albert R."/>
            <person name="Binder M."/>
            <person name="Bloem J."/>
            <person name="Labutti K."/>
            <person name="Salamov A."/>
            <person name="Andreopoulos B."/>
            <person name="Baker S."/>
            <person name="Barry K."/>
            <person name="Bills G."/>
            <person name="Bluhm B."/>
            <person name="Cannon C."/>
            <person name="Castanera R."/>
            <person name="Culley D."/>
            <person name="Daum C."/>
            <person name="Ezra D."/>
            <person name="Gonzalez J."/>
            <person name="Henrissat B."/>
            <person name="Kuo A."/>
            <person name="Liang C."/>
            <person name="Lipzen A."/>
            <person name="Lutzoni F."/>
            <person name="Magnuson J."/>
            <person name="Mondo S."/>
            <person name="Nolan M."/>
            <person name="Ohm R."/>
            <person name="Pangilinan J."/>
            <person name="Park H.-J."/>
            <person name="Ramirez L."/>
            <person name="Alfaro M."/>
            <person name="Sun H."/>
            <person name="Tritt A."/>
            <person name="Yoshinaga Y."/>
            <person name="Zwiers L.-H."/>
            <person name="Turgeon B."/>
            <person name="Goodwin S."/>
            <person name="Spatafora J."/>
            <person name="Crous P."/>
            <person name="Grigoriev I."/>
        </authorList>
    </citation>
    <scope>NUCLEOTIDE SEQUENCE</scope>
    <source>
        <strain evidence="2">CBS 107.79</strain>
    </source>
</reference>
<dbReference type="AlphaFoldDB" id="A0A6A5UN12"/>
<gene>
    <name evidence="2" type="ORF">BU23DRAFT_663887</name>
</gene>
<organism evidence="2 3">
    <name type="scientific">Bimuria novae-zelandiae CBS 107.79</name>
    <dbReference type="NCBI Taxonomy" id="1447943"/>
    <lineage>
        <taxon>Eukaryota</taxon>
        <taxon>Fungi</taxon>
        <taxon>Dikarya</taxon>
        <taxon>Ascomycota</taxon>
        <taxon>Pezizomycotina</taxon>
        <taxon>Dothideomycetes</taxon>
        <taxon>Pleosporomycetidae</taxon>
        <taxon>Pleosporales</taxon>
        <taxon>Massarineae</taxon>
        <taxon>Didymosphaeriaceae</taxon>
        <taxon>Bimuria</taxon>
    </lineage>
</organism>
<feature type="region of interest" description="Disordered" evidence="1">
    <location>
        <begin position="30"/>
        <end position="58"/>
    </location>
</feature>
<name>A0A6A5UN12_9PLEO</name>
<sequence length="454" mass="51475">MAQNYINPRNYDSNQVSKDGVHYFWAGNDPTDNREASKSFSLPSLPLEGSPPSYGPSSTMKDFSHVQFTSTDAREKQISPPQTRITPNVQQWTSTDHHVKRLLPKGSFAHVPGPMLTLPTQPSPSQRLAQTPAFNQSPIPQGTYIQHSNQPLSSGYEATVPWQDTPSPRVDYHPPQTSFQQPHNSIRTDRWQQAREYRRKVYEPPYIDPNTDDTIAHVEANAEAWVDQLIRAMANTKDVKDTATSHHRRLFSSDAIDSLLVEACCREIFSALIDRCTNGFRGPAQFNKALKASQQLEPDRTATCEERIQNVVKVLSWNKRACKDVLYEDWKIRLLVNHPLSYDKEKDSQKGSNDQRRRRQLAERVKMEKTEEELRAYREALGQGHAEDMSATQYGGSSAYETQMPAGWLHEQSDGRPGSFGTALGKRVTYDDYGTNDAKRHFLNNSSGDNDAKH</sequence>
<feature type="region of interest" description="Disordered" evidence="1">
    <location>
        <begin position="343"/>
        <end position="365"/>
    </location>
</feature>
<protein>
    <submittedName>
        <fullName evidence="2">Uncharacterized protein</fullName>
    </submittedName>
</protein>
<evidence type="ECO:0000256" key="1">
    <source>
        <dbReference type="SAM" id="MobiDB-lite"/>
    </source>
</evidence>
<dbReference type="Proteomes" id="UP000800036">
    <property type="component" value="Unassembled WGS sequence"/>
</dbReference>
<accession>A0A6A5UN12</accession>
<dbReference type="EMBL" id="ML976751">
    <property type="protein sequence ID" value="KAF1966064.1"/>
    <property type="molecule type" value="Genomic_DNA"/>
</dbReference>
<feature type="compositionally biased region" description="Low complexity" evidence="1">
    <location>
        <begin position="39"/>
        <end position="58"/>
    </location>
</feature>
<keyword evidence="3" id="KW-1185">Reference proteome</keyword>
<evidence type="ECO:0000313" key="3">
    <source>
        <dbReference type="Proteomes" id="UP000800036"/>
    </source>
</evidence>
<dbReference type="OrthoDB" id="3801063at2759"/>
<feature type="region of interest" description="Disordered" evidence="1">
    <location>
        <begin position="403"/>
        <end position="454"/>
    </location>
</feature>
<evidence type="ECO:0000313" key="2">
    <source>
        <dbReference type="EMBL" id="KAF1966064.1"/>
    </source>
</evidence>
<feature type="compositionally biased region" description="Polar residues" evidence="1">
    <location>
        <begin position="443"/>
        <end position="454"/>
    </location>
</feature>
<proteinExistence type="predicted"/>